<organism evidence="1">
    <name type="scientific">Candidatus Heimdallarchaeum endolithica</name>
    <dbReference type="NCBI Taxonomy" id="2876572"/>
    <lineage>
        <taxon>Archaea</taxon>
        <taxon>Promethearchaeati</taxon>
        <taxon>Candidatus Heimdallarchaeota</taxon>
        <taxon>Candidatus Heimdallarchaeia (ex Rinke et al. 2021) (nom. nud.)</taxon>
        <taxon>Candidatus Heimdallarchaeales</taxon>
        <taxon>Candidatus Heimdallarchaeaceae</taxon>
        <taxon>Candidatus Heimdallarchaeum</taxon>
    </lineage>
</organism>
<dbReference type="PANTHER" id="PTHR39337:SF1">
    <property type="entry name" value="BLR5642 PROTEIN"/>
    <property type="match status" value="1"/>
</dbReference>
<name>A0A9Y1BR10_9ARCH</name>
<accession>A0A9Y1BR10</accession>
<dbReference type="InterPro" id="IPR007438">
    <property type="entry name" value="DUF488"/>
</dbReference>
<proteinExistence type="predicted"/>
<dbReference type="Proteomes" id="UP001200513">
    <property type="component" value="Chromosome"/>
</dbReference>
<dbReference type="EMBL" id="CP084167">
    <property type="protein sequence ID" value="UJG43614.1"/>
    <property type="molecule type" value="Genomic_DNA"/>
</dbReference>
<evidence type="ECO:0000313" key="1">
    <source>
        <dbReference type="EMBL" id="UJG43614.1"/>
    </source>
</evidence>
<protein>
    <submittedName>
        <fullName evidence="1">DUF488 domain-containing protein</fullName>
    </submittedName>
</protein>
<dbReference type="AlphaFoldDB" id="A0A9Y1BR10"/>
<dbReference type="PANTHER" id="PTHR39337">
    <property type="entry name" value="BLR5642 PROTEIN"/>
    <property type="match status" value="1"/>
</dbReference>
<sequence length="191" mass="22266">MQKQSIQRKIIETKGSYYINIPKQVATNLQLKKGEQVAIYPNSNGFLVGLLTVYSIGYEKRTIEELLSILKQHKITQVIDVRERAFSRVPAYRKAKLEKALQDSGIFYYNLNQLGAPSSLRKALNKGINYNEFFHKYKEHLTLHYQEYELLKKVISTAPTVLLCYERDPEFCHRSVITSELKRDGYHIVHL</sequence>
<dbReference type="Pfam" id="PF04343">
    <property type="entry name" value="DUF488"/>
    <property type="match status" value="1"/>
</dbReference>
<gene>
    <name evidence="1" type="ORF">K9W46_00180</name>
</gene>
<reference evidence="1" key="1">
    <citation type="journal article" date="2022" name="Nat. Microbiol.">
        <title>Unique mobile elements and scalable gene flow at the prokaryote-eukaryote boundary revealed by circularized Asgard archaea genomes.</title>
        <authorList>
            <person name="Wu F."/>
            <person name="Speth D.R."/>
            <person name="Philosof A."/>
            <person name="Cremiere A."/>
            <person name="Narayanan A."/>
            <person name="Barco R.A."/>
            <person name="Connon S.A."/>
            <person name="Amend J.P."/>
            <person name="Antoshechkin I.A."/>
            <person name="Orphan V.J."/>
        </authorList>
    </citation>
    <scope>NUCLEOTIDE SEQUENCE</scope>
    <source>
        <strain evidence="1">PR6</strain>
    </source>
</reference>